<dbReference type="PIRSF" id="PIRSF016487">
    <property type="entry name" value="CYTH_UCP016487"/>
    <property type="match status" value="1"/>
</dbReference>
<dbReference type="OrthoDB" id="9805588at2"/>
<reference evidence="3 4" key="1">
    <citation type="submission" date="2014-09" db="EMBL/GenBank/DDBJ databases">
        <title>Genome sequencing of Methyloceanibacter caenitepidi Gela4.</title>
        <authorList>
            <person name="Takeuchi M."/>
            <person name="Susumu S."/>
            <person name="Kamagata Y."/>
            <person name="Oshima K."/>
            <person name="Hattori M."/>
            <person name="Iwasaki W."/>
        </authorList>
    </citation>
    <scope>NUCLEOTIDE SEQUENCE [LARGE SCALE GENOMIC DNA]</scope>
    <source>
        <strain evidence="3 4">Gela4</strain>
    </source>
</reference>
<dbReference type="KEGG" id="mcg:GL4_0151"/>
<dbReference type="STRING" id="1384459.GL4_0151"/>
<evidence type="ECO:0000259" key="2">
    <source>
        <dbReference type="PROSITE" id="PS51707"/>
    </source>
</evidence>
<dbReference type="InterPro" id="IPR033469">
    <property type="entry name" value="CYTH-like_dom_sf"/>
</dbReference>
<dbReference type="RefSeq" id="WP_045363463.1">
    <property type="nucleotide sequence ID" value="NZ_AP014648.1"/>
</dbReference>
<dbReference type="EMBL" id="AP014648">
    <property type="protein sequence ID" value="BAQ15621.1"/>
    <property type="molecule type" value="Genomic_DNA"/>
</dbReference>
<dbReference type="PANTHER" id="PTHR40114">
    <property type="entry name" value="SLR0698 PROTEIN"/>
    <property type="match status" value="1"/>
</dbReference>
<feature type="active site" description="Proton acceptor" evidence="1">
    <location>
        <position position="29"/>
    </location>
</feature>
<dbReference type="Pfam" id="PF01928">
    <property type="entry name" value="CYTH"/>
    <property type="match status" value="1"/>
</dbReference>
<dbReference type="Proteomes" id="UP000031643">
    <property type="component" value="Chromosome"/>
</dbReference>
<dbReference type="AlphaFoldDB" id="A0A0A8JYX1"/>
<evidence type="ECO:0000313" key="4">
    <source>
        <dbReference type="Proteomes" id="UP000031643"/>
    </source>
</evidence>
<dbReference type="SUPFAM" id="SSF55154">
    <property type="entry name" value="CYTH-like phosphatases"/>
    <property type="match status" value="1"/>
</dbReference>
<sequence length="154" mass="17502">MAQEIERKFLVVGDAWRGLAPGTSYRQGYLLTSKSRSVRIRAAGDKGYLTVKGATVGATRLEFEYEIPNDEANEMLDRLCDNPIIEKARYRIPFGGFTWEVDEFHGANSGLVVAEIELESEEQAFDKPDWIGDEVTADPRYYNANLVKRPFCDW</sequence>
<protein>
    <recommendedName>
        <fullName evidence="2">CYTH domain-containing protein</fullName>
    </recommendedName>
</protein>
<dbReference type="PROSITE" id="PS51707">
    <property type="entry name" value="CYTH"/>
    <property type="match status" value="1"/>
</dbReference>
<dbReference type="InterPro" id="IPR012042">
    <property type="entry name" value="NeuTTM/CthTTM-like"/>
</dbReference>
<gene>
    <name evidence="3" type="ORF">GL4_0151</name>
</gene>
<organism evidence="3 4">
    <name type="scientific">Methyloceanibacter caenitepidi</name>
    <dbReference type="NCBI Taxonomy" id="1384459"/>
    <lineage>
        <taxon>Bacteria</taxon>
        <taxon>Pseudomonadati</taxon>
        <taxon>Pseudomonadota</taxon>
        <taxon>Alphaproteobacteria</taxon>
        <taxon>Hyphomicrobiales</taxon>
        <taxon>Hyphomicrobiaceae</taxon>
        <taxon>Methyloceanibacter</taxon>
    </lineage>
</organism>
<dbReference type="InterPro" id="IPR023577">
    <property type="entry name" value="CYTH_domain"/>
</dbReference>
<feature type="domain" description="CYTH" evidence="2">
    <location>
        <begin position="2"/>
        <end position="148"/>
    </location>
</feature>
<name>A0A0A8JYX1_9HYPH</name>
<dbReference type="PANTHER" id="PTHR40114:SF1">
    <property type="entry name" value="SLR0698 PROTEIN"/>
    <property type="match status" value="1"/>
</dbReference>
<evidence type="ECO:0000313" key="3">
    <source>
        <dbReference type="EMBL" id="BAQ15621.1"/>
    </source>
</evidence>
<keyword evidence="4" id="KW-1185">Reference proteome</keyword>
<evidence type="ECO:0000256" key="1">
    <source>
        <dbReference type="PIRSR" id="PIRSR016487-1"/>
    </source>
</evidence>
<dbReference type="SMART" id="SM01118">
    <property type="entry name" value="CYTH"/>
    <property type="match status" value="1"/>
</dbReference>
<proteinExistence type="predicted"/>
<dbReference type="CDD" id="cd07891">
    <property type="entry name" value="CYTH-like_CthTTM-like_1"/>
    <property type="match status" value="1"/>
</dbReference>
<accession>A0A0A8JYX1</accession>
<dbReference type="HOGENOM" id="CLU_109545_1_0_5"/>
<dbReference type="Gene3D" id="2.40.320.10">
    <property type="entry name" value="Hypothetical Protein Pfu-838710-001"/>
    <property type="match status" value="1"/>
</dbReference>